<sequence length="140" mass="16139">MAINVYLNFNGNCRQAVEFYADVFDTEAPHIMTFGDMPPDNDYPLPEKAKELVMHTQMLLQGTRIMFSDVLPHMKHTEGNNISLAVVLNDESELRRLYGRLAEEGKVQMELQETSWSSCYASLTDKFGIEWQLNYEEEPV</sequence>
<dbReference type="InterPro" id="IPR028973">
    <property type="entry name" value="PhnB-like"/>
</dbReference>
<dbReference type="EMBL" id="FNIL01000008">
    <property type="protein sequence ID" value="SDO18951.1"/>
    <property type="molecule type" value="Genomic_DNA"/>
</dbReference>
<organism evidence="2 3">
    <name type="scientific">Alkalicoccus daliensis</name>
    <dbReference type="NCBI Taxonomy" id="745820"/>
    <lineage>
        <taxon>Bacteria</taxon>
        <taxon>Bacillati</taxon>
        <taxon>Bacillota</taxon>
        <taxon>Bacilli</taxon>
        <taxon>Bacillales</taxon>
        <taxon>Bacillaceae</taxon>
        <taxon>Alkalicoccus</taxon>
    </lineage>
</organism>
<gene>
    <name evidence="2" type="ORF">SAMN04488053_108117</name>
</gene>
<dbReference type="Proteomes" id="UP000198778">
    <property type="component" value="Unassembled WGS sequence"/>
</dbReference>
<dbReference type="AlphaFoldDB" id="A0A1H0HJE3"/>
<dbReference type="RefSeq" id="WP_090843340.1">
    <property type="nucleotide sequence ID" value="NZ_FNIL01000008.1"/>
</dbReference>
<feature type="domain" description="PhnB-like" evidence="1">
    <location>
        <begin position="3"/>
        <end position="133"/>
    </location>
</feature>
<name>A0A1H0HJE3_9BACI</name>
<dbReference type="PANTHER" id="PTHR33990:SF1">
    <property type="entry name" value="PROTEIN YJDN"/>
    <property type="match status" value="1"/>
</dbReference>
<accession>A0A1H0HJE3</accession>
<dbReference type="OrthoDB" id="9795306at2"/>
<evidence type="ECO:0000259" key="1">
    <source>
        <dbReference type="Pfam" id="PF06983"/>
    </source>
</evidence>
<evidence type="ECO:0000313" key="2">
    <source>
        <dbReference type="EMBL" id="SDO18951.1"/>
    </source>
</evidence>
<dbReference type="STRING" id="745820.SAMN04488053_108117"/>
<evidence type="ECO:0000313" key="3">
    <source>
        <dbReference type="Proteomes" id="UP000198778"/>
    </source>
</evidence>
<dbReference type="PANTHER" id="PTHR33990">
    <property type="entry name" value="PROTEIN YJDN-RELATED"/>
    <property type="match status" value="1"/>
</dbReference>
<dbReference type="SUPFAM" id="SSF54593">
    <property type="entry name" value="Glyoxalase/Bleomycin resistance protein/Dihydroxybiphenyl dioxygenase"/>
    <property type="match status" value="1"/>
</dbReference>
<dbReference type="InterPro" id="IPR029068">
    <property type="entry name" value="Glyas_Bleomycin-R_OHBP_Dase"/>
</dbReference>
<keyword evidence="3" id="KW-1185">Reference proteome</keyword>
<dbReference type="CDD" id="cd06588">
    <property type="entry name" value="PhnB_like"/>
    <property type="match status" value="1"/>
</dbReference>
<dbReference type="Pfam" id="PF06983">
    <property type="entry name" value="3-dmu-9_3-mt"/>
    <property type="match status" value="1"/>
</dbReference>
<reference evidence="3" key="1">
    <citation type="submission" date="2016-10" db="EMBL/GenBank/DDBJ databases">
        <authorList>
            <person name="Varghese N."/>
            <person name="Submissions S."/>
        </authorList>
    </citation>
    <scope>NUCLEOTIDE SEQUENCE [LARGE SCALE GENOMIC DNA]</scope>
    <source>
        <strain evidence="3">CGMCC 1.10369</strain>
    </source>
</reference>
<proteinExistence type="predicted"/>
<protein>
    <submittedName>
        <fullName evidence="2">PhnB protein</fullName>
    </submittedName>
</protein>
<dbReference type="Gene3D" id="3.10.180.10">
    <property type="entry name" value="2,3-Dihydroxybiphenyl 1,2-Dioxygenase, domain 1"/>
    <property type="match status" value="1"/>
</dbReference>